<feature type="compositionally biased region" description="Polar residues" evidence="1">
    <location>
        <begin position="38"/>
        <end position="47"/>
    </location>
</feature>
<sequence>MTQSLLLRTSSWTFQLDYLLYQVTEALDRFAAAIDSTSQKAGDNSAPSAGLAGTHPVDGKKYISQATITQLFQRRHEKYVANANLNKEQTILETTTFIPPITTRITLIIPTILSF</sequence>
<accession>A0ABQ5I930</accession>
<keyword evidence="3" id="KW-1185">Reference proteome</keyword>
<dbReference type="EMBL" id="BQNB010020440">
    <property type="protein sequence ID" value="GJT95967.1"/>
    <property type="molecule type" value="Genomic_DNA"/>
</dbReference>
<proteinExistence type="predicted"/>
<feature type="region of interest" description="Disordered" evidence="1">
    <location>
        <begin position="38"/>
        <end position="57"/>
    </location>
</feature>
<organism evidence="2 3">
    <name type="scientific">Tanacetum coccineum</name>
    <dbReference type="NCBI Taxonomy" id="301880"/>
    <lineage>
        <taxon>Eukaryota</taxon>
        <taxon>Viridiplantae</taxon>
        <taxon>Streptophyta</taxon>
        <taxon>Embryophyta</taxon>
        <taxon>Tracheophyta</taxon>
        <taxon>Spermatophyta</taxon>
        <taxon>Magnoliopsida</taxon>
        <taxon>eudicotyledons</taxon>
        <taxon>Gunneridae</taxon>
        <taxon>Pentapetalae</taxon>
        <taxon>asterids</taxon>
        <taxon>campanulids</taxon>
        <taxon>Asterales</taxon>
        <taxon>Asteraceae</taxon>
        <taxon>Asteroideae</taxon>
        <taxon>Anthemideae</taxon>
        <taxon>Anthemidinae</taxon>
        <taxon>Tanacetum</taxon>
    </lineage>
</organism>
<protein>
    <submittedName>
        <fullName evidence="2">Uncharacterized protein</fullName>
    </submittedName>
</protein>
<evidence type="ECO:0000313" key="3">
    <source>
        <dbReference type="Proteomes" id="UP001151760"/>
    </source>
</evidence>
<name>A0ABQ5I930_9ASTR</name>
<evidence type="ECO:0000256" key="1">
    <source>
        <dbReference type="SAM" id="MobiDB-lite"/>
    </source>
</evidence>
<comment type="caution">
    <text evidence="2">The sequence shown here is derived from an EMBL/GenBank/DDBJ whole genome shotgun (WGS) entry which is preliminary data.</text>
</comment>
<dbReference type="Proteomes" id="UP001151760">
    <property type="component" value="Unassembled WGS sequence"/>
</dbReference>
<evidence type="ECO:0000313" key="2">
    <source>
        <dbReference type="EMBL" id="GJT95967.1"/>
    </source>
</evidence>
<reference evidence="2" key="1">
    <citation type="journal article" date="2022" name="Int. J. Mol. Sci.">
        <title>Draft Genome of Tanacetum Coccineum: Genomic Comparison of Closely Related Tanacetum-Family Plants.</title>
        <authorList>
            <person name="Yamashiro T."/>
            <person name="Shiraishi A."/>
            <person name="Nakayama K."/>
            <person name="Satake H."/>
        </authorList>
    </citation>
    <scope>NUCLEOTIDE SEQUENCE</scope>
</reference>
<reference evidence="2" key="2">
    <citation type="submission" date="2022-01" db="EMBL/GenBank/DDBJ databases">
        <authorList>
            <person name="Yamashiro T."/>
            <person name="Shiraishi A."/>
            <person name="Satake H."/>
            <person name="Nakayama K."/>
        </authorList>
    </citation>
    <scope>NUCLEOTIDE SEQUENCE</scope>
</reference>
<gene>
    <name evidence="2" type="ORF">Tco_1091485</name>
</gene>